<keyword evidence="4 6" id="KW-0694">RNA-binding</keyword>
<dbReference type="InterPro" id="IPR036107">
    <property type="entry name" value="CsrA_sf"/>
</dbReference>
<dbReference type="GO" id="GO:0005829">
    <property type="term" value="C:cytosol"/>
    <property type="evidence" value="ECO:0007669"/>
    <property type="project" value="TreeGrafter"/>
</dbReference>
<dbReference type="AlphaFoldDB" id="A0A5E7JE67"/>
<dbReference type="Pfam" id="PF02599">
    <property type="entry name" value="CsrA"/>
    <property type="match status" value="1"/>
</dbReference>
<evidence type="ECO:0000313" key="9">
    <source>
        <dbReference type="Proteomes" id="UP000349468"/>
    </source>
</evidence>
<dbReference type="PANTHER" id="PTHR34984">
    <property type="entry name" value="CARBON STORAGE REGULATOR"/>
    <property type="match status" value="1"/>
</dbReference>
<evidence type="ECO:0000256" key="4">
    <source>
        <dbReference type="ARBA" id="ARBA00022884"/>
    </source>
</evidence>
<dbReference type="SUPFAM" id="SSF117130">
    <property type="entry name" value="CsrA-like"/>
    <property type="match status" value="1"/>
</dbReference>
<sequence>MLILTRKPGENIRINDDITITVLGVQGQQVRIGIAAPASMEVHREEIYQRIQNKALEQTGPGECNNGRHLLRPINSDSIVEGS</sequence>
<dbReference type="HAMAP" id="MF_00167">
    <property type="entry name" value="CsrA"/>
    <property type="match status" value="1"/>
</dbReference>
<dbReference type="GO" id="GO:0006402">
    <property type="term" value="P:mRNA catabolic process"/>
    <property type="evidence" value="ECO:0007669"/>
    <property type="project" value="InterPro"/>
</dbReference>
<dbReference type="Gene3D" id="2.60.40.4380">
    <property type="entry name" value="Translational regulator CsrA"/>
    <property type="match status" value="1"/>
</dbReference>
<reference evidence="8 9" key="1">
    <citation type="submission" date="2019-09" db="EMBL/GenBank/DDBJ databases">
        <authorList>
            <person name="Chandra G."/>
            <person name="Truman W A."/>
        </authorList>
    </citation>
    <scope>NUCLEOTIDE SEQUENCE [LARGE SCALE GENOMIC DNA]</scope>
    <source>
        <strain evidence="8">PS870</strain>
    </source>
</reference>
<feature type="region of interest" description="Disordered" evidence="7">
    <location>
        <begin position="58"/>
        <end position="83"/>
    </location>
</feature>
<evidence type="ECO:0000256" key="7">
    <source>
        <dbReference type="SAM" id="MobiDB-lite"/>
    </source>
</evidence>
<keyword evidence="1 6" id="KW-0963">Cytoplasm</keyword>
<proteinExistence type="inferred from homology"/>
<organism evidence="8 9">
    <name type="scientific">Pseudomonas fluorescens</name>
    <dbReference type="NCBI Taxonomy" id="294"/>
    <lineage>
        <taxon>Bacteria</taxon>
        <taxon>Pseudomonadati</taxon>
        <taxon>Pseudomonadota</taxon>
        <taxon>Gammaproteobacteria</taxon>
        <taxon>Pseudomonadales</taxon>
        <taxon>Pseudomonadaceae</taxon>
        <taxon>Pseudomonas</taxon>
    </lineage>
</organism>
<keyword evidence="5 6" id="KW-0010">Activator</keyword>
<dbReference type="EMBL" id="CABVIK010000005">
    <property type="protein sequence ID" value="VVO85537.1"/>
    <property type="molecule type" value="Genomic_DNA"/>
</dbReference>
<comment type="subcellular location">
    <subcellularLocation>
        <location evidence="6">Cytoplasm</location>
    </subcellularLocation>
</comment>
<evidence type="ECO:0000256" key="2">
    <source>
        <dbReference type="ARBA" id="ARBA00022491"/>
    </source>
</evidence>
<dbReference type="NCBIfam" id="TIGR00202">
    <property type="entry name" value="csrA"/>
    <property type="match status" value="1"/>
</dbReference>
<keyword evidence="2 6" id="KW-0678">Repressor</keyword>
<comment type="similarity">
    <text evidence="6">Belongs to the CsrA/RsmA family.</text>
</comment>
<evidence type="ECO:0000256" key="3">
    <source>
        <dbReference type="ARBA" id="ARBA00022845"/>
    </source>
</evidence>
<dbReference type="InterPro" id="IPR003751">
    <property type="entry name" value="CsrA"/>
</dbReference>
<evidence type="ECO:0000313" key="8">
    <source>
        <dbReference type="EMBL" id="VVO85537.1"/>
    </source>
</evidence>
<keyword evidence="3 6" id="KW-0810">Translation regulation</keyword>
<dbReference type="GO" id="GO:0045947">
    <property type="term" value="P:negative regulation of translational initiation"/>
    <property type="evidence" value="ECO:0007669"/>
    <property type="project" value="UniProtKB-UniRule"/>
</dbReference>
<name>A0A5E7JE67_PSEFL</name>
<dbReference type="FunFam" id="2.60.40.4380:FF:000002">
    <property type="entry name" value="Translational regulator CsrA"/>
    <property type="match status" value="1"/>
</dbReference>
<gene>
    <name evidence="8" type="primary">csrA_1</name>
    <name evidence="6" type="synonym">csrA</name>
    <name evidence="8" type="ORF">PS870_02035</name>
</gene>
<dbReference type="GO" id="GO:0045948">
    <property type="term" value="P:positive regulation of translational initiation"/>
    <property type="evidence" value="ECO:0007669"/>
    <property type="project" value="UniProtKB-UniRule"/>
</dbReference>
<dbReference type="PANTHER" id="PTHR34984:SF1">
    <property type="entry name" value="CARBON STORAGE REGULATOR"/>
    <property type="match status" value="1"/>
</dbReference>
<accession>A0A5E7JE67</accession>
<comment type="function">
    <text evidence="6">A key translational regulator that binds mRNA to regulate translation initiation and/or mRNA stability. Mediates global changes in gene expression, shifting from rapid growth to stress survival by linking envelope stress, the stringent response and the catabolite repression systems. Usually binds in the 5'-UTR; binding at or near the Shine-Dalgarno sequence prevents ribosome-binding, repressing translation, binding elsewhere in the 5'-UTR can activate translation and/or stabilize the mRNA. Its function is antagonized by small RNA(s).</text>
</comment>
<comment type="subunit">
    <text evidence="6">Homodimer; the beta-strands of each monomer intercalate to form a hydrophobic core, while the alpha-helices form wings that extend away from the core.</text>
</comment>
<dbReference type="Proteomes" id="UP000349468">
    <property type="component" value="Unassembled WGS sequence"/>
</dbReference>
<protein>
    <recommendedName>
        <fullName evidence="6">Translational regulator CsrA</fullName>
    </recommendedName>
    <alternativeName>
        <fullName evidence="6">Carbon storage regulator</fullName>
    </alternativeName>
</protein>
<evidence type="ECO:0000256" key="5">
    <source>
        <dbReference type="ARBA" id="ARBA00023159"/>
    </source>
</evidence>
<evidence type="ECO:0000256" key="6">
    <source>
        <dbReference type="HAMAP-Rule" id="MF_00167"/>
    </source>
</evidence>
<evidence type="ECO:0000256" key="1">
    <source>
        <dbReference type="ARBA" id="ARBA00022490"/>
    </source>
</evidence>
<dbReference type="GO" id="GO:0006109">
    <property type="term" value="P:regulation of carbohydrate metabolic process"/>
    <property type="evidence" value="ECO:0007669"/>
    <property type="project" value="UniProtKB-UniRule"/>
</dbReference>
<dbReference type="GO" id="GO:0048027">
    <property type="term" value="F:mRNA 5'-UTR binding"/>
    <property type="evidence" value="ECO:0007669"/>
    <property type="project" value="UniProtKB-UniRule"/>
</dbReference>
<dbReference type="NCBIfam" id="NF002469">
    <property type="entry name" value="PRK01712.1"/>
    <property type="match status" value="1"/>
</dbReference>